<proteinExistence type="predicted"/>
<evidence type="ECO:0000313" key="3">
    <source>
        <dbReference type="Proteomes" id="UP000324832"/>
    </source>
</evidence>
<feature type="chain" id="PRO_5023037735" evidence="1">
    <location>
        <begin position="18"/>
        <end position="103"/>
    </location>
</feature>
<evidence type="ECO:0000256" key="1">
    <source>
        <dbReference type="SAM" id="SignalP"/>
    </source>
</evidence>
<evidence type="ECO:0000313" key="2">
    <source>
        <dbReference type="EMBL" id="VVC95241.1"/>
    </source>
</evidence>
<reference evidence="2 3" key="1">
    <citation type="submission" date="2017-07" db="EMBL/GenBank/DDBJ databases">
        <authorList>
            <person name="Talla V."/>
            <person name="Backstrom N."/>
        </authorList>
    </citation>
    <scope>NUCLEOTIDE SEQUENCE [LARGE SCALE GENOMIC DNA]</scope>
</reference>
<keyword evidence="3" id="KW-1185">Reference proteome</keyword>
<dbReference type="EMBL" id="FZQP02002227">
    <property type="protein sequence ID" value="VVC95241.1"/>
    <property type="molecule type" value="Genomic_DNA"/>
</dbReference>
<accession>A0A5E4QD80</accession>
<dbReference type="Proteomes" id="UP000324832">
    <property type="component" value="Unassembled WGS sequence"/>
</dbReference>
<feature type="signal peptide" evidence="1">
    <location>
        <begin position="1"/>
        <end position="17"/>
    </location>
</feature>
<sequence>MCVGAVLVAILAPFTENFDVLPTNVAYPFVDINSPSTYVILYVHHVYYKPATCIIDGIEILSFNLRQFDKLADRKCKRSTVNRSYSYYTKDRQFYINAVLKKA</sequence>
<gene>
    <name evidence="2" type="ORF">LSINAPIS_LOCUS7004</name>
</gene>
<protein>
    <submittedName>
        <fullName evidence="2">Uncharacterized protein</fullName>
    </submittedName>
</protein>
<dbReference type="AlphaFoldDB" id="A0A5E4QD80"/>
<name>A0A5E4QD80_9NEOP</name>
<organism evidence="2 3">
    <name type="scientific">Leptidea sinapis</name>
    <dbReference type="NCBI Taxonomy" id="189913"/>
    <lineage>
        <taxon>Eukaryota</taxon>
        <taxon>Metazoa</taxon>
        <taxon>Ecdysozoa</taxon>
        <taxon>Arthropoda</taxon>
        <taxon>Hexapoda</taxon>
        <taxon>Insecta</taxon>
        <taxon>Pterygota</taxon>
        <taxon>Neoptera</taxon>
        <taxon>Endopterygota</taxon>
        <taxon>Lepidoptera</taxon>
        <taxon>Glossata</taxon>
        <taxon>Ditrysia</taxon>
        <taxon>Papilionoidea</taxon>
        <taxon>Pieridae</taxon>
        <taxon>Dismorphiinae</taxon>
        <taxon>Leptidea</taxon>
    </lineage>
</organism>
<keyword evidence="1" id="KW-0732">Signal</keyword>